<feature type="signal peptide" evidence="6">
    <location>
        <begin position="1"/>
        <end position="30"/>
    </location>
</feature>
<comment type="subcellular location">
    <subcellularLocation>
        <location evidence="1">Membrane</location>
    </subcellularLocation>
</comment>
<dbReference type="InterPro" id="IPR034746">
    <property type="entry name" value="POTRA"/>
</dbReference>
<dbReference type="Gene3D" id="2.40.160.50">
    <property type="entry name" value="membrane protein fhac: a member of the omp85/tpsb transporter family"/>
    <property type="match status" value="1"/>
</dbReference>
<organism evidence="8 9">
    <name type="scientific">Anaeroselena agilis</name>
    <dbReference type="NCBI Taxonomy" id="3063788"/>
    <lineage>
        <taxon>Bacteria</taxon>
        <taxon>Bacillati</taxon>
        <taxon>Bacillota</taxon>
        <taxon>Negativicutes</taxon>
        <taxon>Acetonemataceae</taxon>
        <taxon>Anaeroselena</taxon>
    </lineage>
</organism>
<dbReference type="Pfam" id="PF07244">
    <property type="entry name" value="POTRA"/>
    <property type="match status" value="3"/>
</dbReference>
<evidence type="ECO:0000256" key="4">
    <source>
        <dbReference type="ARBA" id="ARBA00023136"/>
    </source>
</evidence>
<sequence>MKARRHFGHLLLSAVIALGIVLGSAAQSHAADLTGKRVTAVSVSGNSSVSEDAIMAVVKLKPGDTLSADKVQQDLRAIYELGNFFDVVSNFTEVPEGVKVVYTVMENPALKDIVVKGNSKVSTDKIKSMLTVNTGKVLNTKALNENARIIESYYHDQGYVLARVSDVAMTPGGVLTITINEGMLEGITVKGNEKTKTYVITREMKVKPGEAFNVKDARRSMQKVYNLGFFEDVNMKLNPGKQPNSVILETNVVEQKTGVFSVGGGYSQGDGLIGIIEVGDNNFRGTGDKVKVHWEFGGKADSGRNYEFSYTRPWLDSKQTSASVSLYNMTNEYSDYGYKGDDRAVRSTYDRKRRGWDLTLGRPQGEYTQNYITFKNRTDDYVKFVSGPVDYKAAAGATNYDADYNSQWLKDNFGLTRSITLARVFDSRDNVFNPSEGTRFSLSAEFAGKALGGDFSFNKYTAEDRNYFKVGHSQVVAVRLTAGYADGRMPDSGKFYVGGSDTLRGYNDEQFKGNKMLAATAEYRFPIVKKVEGVVFGDIGNAWDGEGYKLNDLKSSVGVGVRVTTPLGPIRLDYARGKEGGKTHFSFGGQF</sequence>
<dbReference type="InterPro" id="IPR039910">
    <property type="entry name" value="D15-like"/>
</dbReference>
<accession>A0ABU3P5I6</accession>
<keyword evidence="3 6" id="KW-0732">Signal</keyword>
<feature type="domain" description="POTRA" evidence="7">
    <location>
        <begin position="36"/>
        <end position="107"/>
    </location>
</feature>
<keyword evidence="2" id="KW-0812">Transmembrane</keyword>
<keyword evidence="4" id="KW-0472">Membrane</keyword>
<dbReference type="PROSITE" id="PS51779">
    <property type="entry name" value="POTRA"/>
    <property type="match status" value="2"/>
</dbReference>
<dbReference type="InterPro" id="IPR000184">
    <property type="entry name" value="Bac_surfAg_D15"/>
</dbReference>
<keyword evidence="9" id="KW-1185">Reference proteome</keyword>
<evidence type="ECO:0000259" key="7">
    <source>
        <dbReference type="PROSITE" id="PS51779"/>
    </source>
</evidence>
<evidence type="ECO:0000256" key="1">
    <source>
        <dbReference type="ARBA" id="ARBA00004370"/>
    </source>
</evidence>
<evidence type="ECO:0000256" key="6">
    <source>
        <dbReference type="SAM" id="SignalP"/>
    </source>
</evidence>
<feature type="chain" id="PRO_5047455102" evidence="6">
    <location>
        <begin position="31"/>
        <end position="591"/>
    </location>
</feature>
<dbReference type="Proteomes" id="UP001254848">
    <property type="component" value="Unassembled WGS sequence"/>
</dbReference>
<proteinExistence type="predicted"/>
<dbReference type="InterPro" id="IPR010827">
    <property type="entry name" value="BamA/TamA_POTRA"/>
</dbReference>
<protein>
    <submittedName>
        <fullName evidence="8">BamA/TamA family outer membrane protein</fullName>
    </submittedName>
</protein>
<evidence type="ECO:0000256" key="3">
    <source>
        <dbReference type="ARBA" id="ARBA00022729"/>
    </source>
</evidence>
<dbReference type="EMBL" id="JAUOZS010000001">
    <property type="protein sequence ID" value="MDT8903783.1"/>
    <property type="molecule type" value="Genomic_DNA"/>
</dbReference>
<evidence type="ECO:0000313" key="8">
    <source>
        <dbReference type="EMBL" id="MDT8903783.1"/>
    </source>
</evidence>
<dbReference type="Gene3D" id="3.10.20.310">
    <property type="entry name" value="membrane protein fhac"/>
    <property type="match status" value="3"/>
</dbReference>
<dbReference type="PANTHER" id="PTHR12815:SF47">
    <property type="entry name" value="TRANSLOCATION AND ASSEMBLY MODULE SUBUNIT TAMA"/>
    <property type="match status" value="1"/>
</dbReference>
<name>A0ABU3P5I6_9FIRM</name>
<keyword evidence="5" id="KW-0998">Cell outer membrane</keyword>
<dbReference type="RefSeq" id="WP_413782227.1">
    <property type="nucleotide sequence ID" value="NZ_JAUOZS010000001.1"/>
</dbReference>
<reference evidence="8 9" key="1">
    <citation type="submission" date="2023-07" db="EMBL/GenBank/DDBJ databases">
        <title>The novel representative of Negativicutes class, Anaeroselena agilis gen. nov. sp. nov.</title>
        <authorList>
            <person name="Prokofeva M.I."/>
            <person name="Elcheninov A.G."/>
            <person name="Klyukina A."/>
            <person name="Kublanov I.V."/>
            <person name="Frolov E.N."/>
            <person name="Podosokorskaya O.A."/>
        </authorList>
    </citation>
    <scope>NUCLEOTIDE SEQUENCE [LARGE SCALE GENOMIC DNA]</scope>
    <source>
        <strain evidence="8 9">4137-cl</strain>
    </source>
</reference>
<evidence type="ECO:0000256" key="5">
    <source>
        <dbReference type="ARBA" id="ARBA00023237"/>
    </source>
</evidence>
<evidence type="ECO:0000256" key="2">
    <source>
        <dbReference type="ARBA" id="ARBA00022692"/>
    </source>
</evidence>
<gene>
    <name evidence="8" type="ORF">Q4T40_21345</name>
</gene>
<dbReference type="Pfam" id="PF01103">
    <property type="entry name" value="Omp85"/>
    <property type="match status" value="1"/>
</dbReference>
<evidence type="ECO:0000313" key="9">
    <source>
        <dbReference type="Proteomes" id="UP001254848"/>
    </source>
</evidence>
<dbReference type="PANTHER" id="PTHR12815">
    <property type="entry name" value="SORTING AND ASSEMBLY MACHINERY SAMM50 PROTEIN FAMILY MEMBER"/>
    <property type="match status" value="1"/>
</dbReference>
<comment type="caution">
    <text evidence="8">The sequence shown here is derived from an EMBL/GenBank/DDBJ whole genome shotgun (WGS) entry which is preliminary data.</text>
</comment>
<feature type="domain" description="POTRA" evidence="7">
    <location>
        <begin position="108"/>
        <end position="182"/>
    </location>
</feature>